<reference evidence="1 2" key="1">
    <citation type="submission" date="2019-07" db="EMBL/GenBank/DDBJ databases">
        <title>Whole genome shotgun sequence of Pseudonocardia asaccharolytica NBRC 16224.</title>
        <authorList>
            <person name="Hosoyama A."/>
            <person name="Uohara A."/>
            <person name="Ohji S."/>
            <person name="Ichikawa N."/>
        </authorList>
    </citation>
    <scope>NUCLEOTIDE SEQUENCE [LARGE SCALE GENOMIC DNA]</scope>
    <source>
        <strain evidence="1 2">NBRC 16224</strain>
    </source>
</reference>
<keyword evidence="2" id="KW-1185">Reference proteome</keyword>
<name>A0A511D3D8_9PSEU</name>
<evidence type="ECO:0000313" key="1">
    <source>
        <dbReference type="EMBL" id="GEL19299.1"/>
    </source>
</evidence>
<proteinExistence type="predicted"/>
<organism evidence="1 2">
    <name type="scientific">Pseudonocardia asaccharolytica DSM 44247 = NBRC 16224</name>
    <dbReference type="NCBI Taxonomy" id="1123024"/>
    <lineage>
        <taxon>Bacteria</taxon>
        <taxon>Bacillati</taxon>
        <taxon>Actinomycetota</taxon>
        <taxon>Actinomycetes</taxon>
        <taxon>Pseudonocardiales</taxon>
        <taxon>Pseudonocardiaceae</taxon>
        <taxon>Pseudonocardia</taxon>
    </lineage>
</organism>
<sequence>MSSIAVPHPGAHTGQATQIEQARAQAEVLAAMEAAKRWPRDEDQCEQKMRRACARPAVAEKAFWAFPRAGEQLTGSTIHLAKTLAGIWGNLQFGVVELERNSARRESQMLAVAWELETNTRATTTFLVPHLRDTRNGTKDLTDLRDVYENNANQGARRVREMIFKILPDWYTETAEDICRATLEKSDKPIAEQRAALAKAFESLGIRVEQLELKIGRAWDETTPGDLAILKIVGKSIRRGEATVAEQFPPLKPAGAVPVTVEEITGGPAVQPEPPPAASEVRAEADVARAALDQHAEELAEQRAGEPEVKKRERRMFALLNEAGVGGSKADERARRLRLLALILDRDITSSSDLSHDDRGLVVTELEVWKQQGRLVENAAAALDDGSEDGGSR</sequence>
<dbReference type="RefSeq" id="WP_051233046.1">
    <property type="nucleotide sequence ID" value="NZ_AUII01000012.1"/>
</dbReference>
<protein>
    <submittedName>
        <fullName evidence="1">Uncharacterized protein</fullName>
    </submittedName>
</protein>
<dbReference type="Proteomes" id="UP000321328">
    <property type="component" value="Unassembled WGS sequence"/>
</dbReference>
<gene>
    <name evidence="1" type="ORF">PA7_31360</name>
</gene>
<evidence type="ECO:0000313" key="2">
    <source>
        <dbReference type="Proteomes" id="UP000321328"/>
    </source>
</evidence>
<comment type="caution">
    <text evidence="1">The sequence shown here is derived from an EMBL/GenBank/DDBJ whole genome shotgun (WGS) entry which is preliminary data.</text>
</comment>
<accession>A0A511D3D8</accession>
<dbReference type="STRING" id="1123024.GCA_000423625_02830"/>
<dbReference type="EMBL" id="BJVI01000035">
    <property type="protein sequence ID" value="GEL19299.1"/>
    <property type="molecule type" value="Genomic_DNA"/>
</dbReference>
<dbReference type="OrthoDB" id="2936921at2"/>
<dbReference type="AlphaFoldDB" id="A0A511D3D8"/>